<evidence type="ECO:0000313" key="1">
    <source>
        <dbReference type="EMBL" id="GMG85604.1"/>
    </source>
</evidence>
<dbReference type="RefSeq" id="WP_285675012.1">
    <property type="nucleotide sequence ID" value="NZ_BSYI01000082.1"/>
</dbReference>
<dbReference type="Proteomes" id="UP001239909">
    <property type="component" value="Unassembled WGS sequence"/>
</dbReference>
<organism evidence="1 2">
    <name type="scientific">Paralimibaculum aggregatum</name>
    <dbReference type="NCBI Taxonomy" id="3036245"/>
    <lineage>
        <taxon>Bacteria</taxon>
        <taxon>Pseudomonadati</taxon>
        <taxon>Pseudomonadota</taxon>
        <taxon>Alphaproteobacteria</taxon>
        <taxon>Rhodobacterales</taxon>
        <taxon>Paracoccaceae</taxon>
        <taxon>Paralimibaculum</taxon>
    </lineage>
</organism>
<reference evidence="1 2" key="1">
    <citation type="submission" date="2023-04" db="EMBL/GenBank/DDBJ databases">
        <title>Marinoamorphus aggregata gen. nov., sp. Nov., isolate from tissue of brittle star Ophioplocus japonicus.</title>
        <authorList>
            <person name="Kawano K."/>
            <person name="Sawayama S."/>
            <person name="Nakagawa S."/>
        </authorList>
    </citation>
    <scope>NUCLEOTIDE SEQUENCE [LARGE SCALE GENOMIC DNA]</scope>
    <source>
        <strain evidence="1 2">NKW23</strain>
    </source>
</reference>
<keyword evidence="2" id="KW-1185">Reference proteome</keyword>
<comment type="caution">
    <text evidence="1">The sequence shown here is derived from an EMBL/GenBank/DDBJ whole genome shotgun (WGS) entry which is preliminary data.</text>
</comment>
<evidence type="ECO:0000313" key="2">
    <source>
        <dbReference type="Proteomes" id="UP001239909"/>
    </source>
</evidence>
<name>A0ABQ6LU51_9RHOB</name>
<proteinExistence type="predicted"/>
<dbReference type="Pfam" id="PF08889">
    <property type="entry name" value="WbqC"/>
    <property type="match status" value="1"/>
</dbReference>
<dbReference type="InterPro" id="IPR014985">
    <property type="entry name" value="WbqC"/>
</dbReference>
<protein>
    <submittedName>
        <fullName evidence="1">WbqC family protein</fullName>
    </submittedName>
</protein>
<gene>
    <name evidence="1" type="ORF">LNKW23_48270</name>
</gene>
<accession>A0ABQ6LU51</accession>
<dbReference type="EMBL" id="BSYI01000082">
    <property type="protein sequence ID" value="GMG85604.1"/>
    <property type="molecule type" value="Genomic_DNA"/>
</dbReference>
<sequence>MKLGIMQPYFMPYAEYFRLIAACDVWIAFDTVKYNRKSWMNRNRIANRDKGWSYVRVPVARGSETDSLATARIDATQDWRRALFDALRVYRHSAPHYEAVTAFLTETLAPEVETLAELNMLAIQGVCDRLGIATPLHRLSALDLDLPEACPPGEWALQIAREMGASTYLNASGGTALFDPKLYAAEGIALEFHEHIDLRYDTGPFDFVPDLSIIDAMMWVDRKTLTAAV</sequence>